<keyword evidence="3" id="KW-1185">Reference proteome</keyword>
<dbReference type="Proteomes" id="UP000694383">
    <property type="component" value="Unplaced"/>
</dbReference>
<evidence type="ECO:0000313" key="3">
    <source>
        <dbReference type="Proteomes" id="UP000694383"/>
    </source>
</evidence>
<reference evidence="2" key="1">
    <citation type="submission" date="2025-08" db="UniProtKB">
        <authorList>
            <consortium name="Ensembl"/>
        </authorList>
    </citation>
    <scope>IDENTIFICATION</scope>
</reference>
<protein>
    <submittedName>
        <fullName evidence="2">Uncharacterized protein</fullName>
    </submittedName>
</protein>
<feature type="compositionally biased region" description="Polar residues" evidence="1">
    <location>
        <begin position="14"/>
        <end position="23"/>
    </location>
</feature>
<evidence type="ECO:0000256" key="1">
    <source>
        <dbReference type="SAM" id="MobiDB-lite"/>
    </source>
</evidence>
<dbReference type="Ensembl" id="ENSOSIT00000017382.1">
    <property type="protein sequence ID" value="ENSOSIP00000016438.1"/>
    <property type="gene ID" value="ENSOSIG00000009044.1"/>
</dbReference>
<feature type="region of interest" description="Disordered" evidence="1">
    <location>
        <begin position="1"/>
        <end position="38"/>
    </location>
</feature>
<proteinExistence type="predicted"/>
<evidence type="ECO:0000313" key="2">
    <source>
        <dbReference type="Ensembl" id="ENSOSIP00000016438.1"/>
    </source>
</evidence>
<accession>A0A8C7XRA9</accession>
<name>A0A8C7XRA9_9TELE</name>
<dbReference type="AlphaFoldDB" id="A0A8C7XRA9"/>
<reference evidence="2" key="2">
    <citation type="submission" date="2025-09" db="UniProtKB">
        <authorList>
            <consortium name="Ensembl"/>
        </authorList>
    </citation>
    <scope>IDENTIFICATION</scope>
</reference>
<sequence length="73" mass="8101">LRGRLQLFPPDSASHVTSRSLSVTIPKGPKPQTCNHQEMGTKSEVGCSKTKSRMTRICISRRKCGLKGMKMKL</sequence>
<organism evidence="2 3">
    <name type="scientific">Oryzias sinensis</name>
    <name type="common">Chinese medaka</name>
    <dbReference type="NCBI Taxonomy" id="183150"/>
    <lineage>
        <taxon>Eukaryota</taxon>
        <taxon>Metazoa</taxon>
        <taxon>Chordata</taxon>
        <taxon>Craniata</taxon>
        <taxon>Vertebrata</taxon>
        <taxon>Euteleostomi</taxon>
        <taxon>Actinopterygii</taxon>
        <taxon>Neopterygii</taxon>
        <taxon>Teleostei</taxon>
        <taxon>Neoteleostei</taxon>
        <taxon>Acanthomorphata</taxon>
        <taxon>Ovalentaria</taxon>
        <taxon>Atherinomorphae</taxon>
        <taxon>Beloniformes</taxon>
        <taxon>Adrianichthyidae</taxon>
        <taxon>Oryziinae</taxon>
        <taxon>Oryzias</taxon>
    </lineage>
</organism>